<protein>
    <submittedName>
        <fullName evidence="1">Uncharacterized protein</fullName>
    </submittedName>
</protein>
<proteinExistence type="predicted"/>
<organism evidence="1 2">
    <name type="scientific">Pseudomonas sivasensis</name>
    <dbReference type="NCBI Taxonomy" id="1880678"/>
    <lineage>
        <taxon>Bacteria</taxon>
        <taxon>Pseudomonadati</taxon>
        <taxon>Pseudomonadota</taxon>
        <taxon>Gammaproteobacteria</taxon>
        <taxon>Pseudomonadales</taxon>
        <taxon>Pseudomonadaceae</taxon>
        <taxon>Pseudomonas</taxon>
    </lineage>
</organism>
<dbReference type="RefSeq" id="WP_401384766.1">
    <property type="nucleotide sequence ID" value="NZ_JBIUWZ010000109.1"/>
</dbReference>
<evidence type="ECO:0000313" key="2">
    <source>
        <dbReference type="Proteomes" id="UP001617213"/>
    </source>
</evidence>
<accession>A0ABW8EBW8</accession>
<dbReference type="Proteomes" id="UP001617213">
    <property type="component" value="Unassembled WGS sequence"/>
</dbReference>
<dbReference type="EMBL" id="JBIUWZ010000109">
    <property type="protein sequence ID" value="MFJ2682074.1"/>
    <property type="molecule type" value="Genomic_DNA"/>
</dbReference>
<keyword evidence="2" id="KW-1185">Reference proteome</keyword>
<sequence>GCALDDQLRFFVSHVASYLCFKSSETPPTQGPHHYSEINSDVNLPKVLLQKALTVLFPRN</sequence>
<name>A0ABW8EBW8_9PSED</name>
<gene>
    <name evidence="1" type="ORF">ACIOWJ_28945</name>
</gene>
<evidence type="ECO:0000313" key="1">
    <source>
        <dbReference type="EMBL" id="MFJ2682074.1"/>
    </source>
</evidence>
<feature type="non-terminal residue" evidence="1">
    <location>
        <position position="1"/>
    </location>
</feature>
<comment type="caution">
    <text evidence="1">The sequence shown here is derived from an EMBL/GenBank/DDBJ whole genome shotgun (WGS) entry which is preliminary data.</text>
</comment>
<reference evidence="1 2" key="1">
    <citation type="submission" date="2024-10" db="EMBL/GenBank/DDBJ databases">
        <title>The Natural Products Discovery Center: Release of the First 8490 Sequenced Strains for Exploring Actinobacteria Biosynthetic Diversity.</title>
        <authorList>
            <person name="Kalkreuter E."/>
            <person name="Kautsar S.A."/>
            <person name="Yang D."/>
            <person name="Bader C.D."/>
            <person name="Teijaro C.N."/>
            <person name="Fluegel L."/>
            <person name="Davis C.M."/>
            <person name="Simpson J.R."/>
            <person name="Lauterbach L."/>
            <person name="Steele A.D."/>
            <person name="Gui C."/>
            <person name="Meng S."/>
            <person name="Li G."/>
            <person name="Viehrig K."/>
            <person name="Ye F."/>
            <person name="Su P."/>
            <person name="Kiefer A.F."/>
            <person name="Nichols A."/>
            <person name="Cepeda A.J."/>
            <person name="Yan W."/>
            <person name="Fan B."/>
            <person name="Jiang Y."/>
            <person name="Adhikari A."/>
            <person name="Zheng C.-J."/>
            <person name="Schuster L."/>
            <person name="Cowan T.M."/>
            <person name="Smanski M.J."/>
            <person name="Chevrette M.G."/>
            <person name="De Carvalho L.P.S."/>
            <person name="Shen B."/>
        </authorList>
    </citation>
    <scope>NUCLEOTIDE SEQUENCE [LARGE SCALE GENOMIC DNA]</scope>
    <source>
        <strain evidence="1 2">NPDC087581</strain>
    </source>
</reference>